<comment type="caution">
    <text evidence="1">The sequence shown here is derived from an EMBL/GenBank/DDBJ whole genome shotgun (WGS) entry which is preliminary data.</text>
</comment>
<accession>A0A6B3NBZ0</accession>
<dbReference type="AlphaFoldDB" id="A0A6B3NBZ0"/>
<proteinExistence type="predicted"/>
<evidence type="ECO:0000313" key="1">
    <source>
        <dbReference type="EMBL" id="NER29063.1"/>
    </source>
</evidence>
<organism evidence="1">
    <name type="scientific">Symploca sp. SIO1C4</name>
    <dbReference type="NCBI Taxonomy" id="2607765"/>
    <lineage>
        <taxon>Bacteria</taxon>
        <taxon>Bacillati</taxon>
        <taxon>Cyanobacteriota</taxon>
        <taxon>Cyanophyceae</taxon>
        <taxon>Coleofasciculales</taxon>
        <taxon>Coleofasciculaceae</taxon>
        <taxon>Symploca</taxon>
    </lineage>
</organism>
<sequence>MTKQTAIASTVGVRKSSPLLLTGLLLSLLILWLCLMASITLGAADISLGLVSAVCNEALRI</sequence>
<reference evidence="1" key="1">
    <citation type="submission" date="2019-11" db="EMBL/GenBank/DDBJ databases">
        <title>Genomic insights into an expanded diversity of filamentous marine cyanobacteria reveals the extraordinary biosynthetic potential of Moorea and Okeania.</title>
        <authorList>
            <person name="Ferreira Leao T."/>
            <person name="Wang M."/>
            <person name="Moss N."/>
            <person name="Da Silva R."/>
            <person name="Sanders J."/>
            <person name="Nurk S."/>
            <person name="Gurevich A."/>
            <person name="Humphrey G."/>
            <person name="Reher R."/>
            <person name="Zhu Q."/>
            <person name="Belda-Ferre P."/>
            <person name="Glukhov E."/>
            <person name="Rex R."/>
            <person name="Dorrestein P.C."/>
            <person name="Knight R."/>
            <person name="Pevzner P."/>
            <person name="Gerwick W.H."/>
            <person name="Gerwick L."/>
        </authorList>
    </citation>
    <scope>NUCLEOTIDE SEQUENCE</scope>
    <source>
        <strain evidence="1">SIO1C4</strain>
    </source>
</reference>
<gene>
    <name evidence="1" type="ORF">F6J89_15850</name>
</gene>
<protein>
    <submittedName>
        <fullName evidence="1">Uncharacterized protein</fullName>
    </submittedName>
</protein>
<name>A0A6B3NBZ0_9CYAN</name>
<dbReference type="EMBL" id="JAAHFQ010000302">
    <property type="protein sequence ID" value="NER29063.1"/>
    <property type="molecule type" value="Genomic_DNA"/>
</dbReference>